<proteinExistence type="predicted"/>
<gene>
    <name evidence="1" type="ORF">OHAE_3625</name>
</gene>
<organism evidence="1 2">
    <name type="scientific">Ochrobactrum soli</name>
    <dbReference type="NCBI Taxonomy" id="2448455"/>
    <lineage>
        <taxon>Bacteria</taxon>
        <taxon>Pseudomonadati</taxon>
        <taxon>Pseudomonadota</taxon>
        <taxon>Alphaproteobacteria</taxon>
        <taxon>Hyphomicrobiales</taxon>
        <taxon>Brucellaceae</taxon>
        <taxon>Brucella/Ochrobactrum group</taxon>
        <taxon>Ochrobactrum</taxon>
    </lineage>
</organism>
<evidence type="ECO:0000313" key="1">
    <source>
        <dbReference type="EMBL" id="SPL63693.1"/>
    </source>
</evidence>
<evidence type="ECO:0000313" key="2">
    <source>
        <dbReference type="Proteomes" id="UP000246073"/>
    </source>
</evidence>
<protein>
    <submittedName>
        <fullName evidence="1">Uncharacterized protein</fullName>
    </submittedName>
</protein>
<dbReference type="RefSeq" id="WP_109367578.1">
    <property type="nucleotide sequence ID" value="NZ_OOFM01000004.1"/>
</dbReference>
<sequence length="139" mass="15400">MSGLESYVNALETARQTFFEMDDALGQLSCAIDVIEALTEGHIASKATNPLHYNYRRLCEALSDAWPTVVKAPPPLPDFGDDLFHEGATVFMGGKSYVLGKYHPEIKAWDLCHGGENEITLRADILRRNITGIKFKEAS</sequence>
<dbReference type="Proteomes" id="UP000246073">
    <property type="component" value="Unassembled WGS sequence"/>
</dbReference>
<dbReference type="EMBL" id="OOFM01000004">
    <property type="protein sequence ID" value="SPL63693.1"/>
    <property type="molecule type" value="Genomic_DNA"/>
</dbReference>
<accession>A0A2P9HI73</accession>
<reference evidence="2" key="1">
    <citation type="submission" date="2017-12" db="EMBL/GenBank/DDBJ databases">
        <authorList>
            <person name="Diaz M."/>
        </authorList>
    </citation>
    <scope>NUCLEOTIDE SEQUENCE [LARGE SCALE GENOMIC DNA]</scope>
    <source>
        <strain evidence="2">FI11154</strain>
    </source>
</reference>
<name>A0A2P9HI73_9HYPH</name>
<dbReference type="AlphaFoldDB" id="A0A2P9HI73"/>